<keyword evidence="4" id="KW-1185">Reference proteome</keyword>
<dbReference type="InterPro" id="IPR052574">
    <property type="entry name" value="CDIRP"/>
</dbReference>
<dbReference type="RefSeq" id="WP_019245924.1">
    <property type="nucleotide sequence ID" value="NZ_CAPH01000013.1"/>
</dbReference>
<sequence>MKNLLSLSLLLCSLIWGGCSKDDVPAPSYDADVVIPDEVFRRFCLENYDTDGDGRLSAAEARAVREMYCHDPGIGSMEGIERFTRLEVFDCTYSYGLRGLDLSGNGNLVSVSCKDCWNLSSLNVSQCGALRKLNCDGCSLSWLDVTRNPVLERLSCRGNGLSMINLSRNPELRVVDLYGNRLGTLNISRNFRLEELNCGENLLTLLDVSMCLELDRLNAGWVPTLYLNRNQHISSLIHYGEIVYRD</sequence>
<organism evidence="3 4">
    <name type="scientific">Alistipes ihumii AP11</name>
    <dbReference type="NCBI Taxonomy" id="1211813"/>
    <lineage>
        <taxon>Bacteria</taxon>
        <taxon>Pseudomonadati</taxon>
        <taxon>Bacteroidota</taxon>
        <taxon>Bacteroidia</taxon>
        <taxon>Bacteroidales</taxon>
        <taxon>Rikenellaceae</taxon>
        <taxon>Alistipes</taxon>
    </lineage>
</organism>
<proteinExistence type="predicted"/>
<dbReference type="EMBL" id="CP102294">
    <property type="protein sequence ID" value="UWN56156.1"/>
    <property type="molecule type" value="Genomic_DNA"/>
</dbReference>
<protein>
    <submittedName>
        <fullName evidence="3">Leucine-rich repeat domain-containing protein</fullName>
    </submittedName>
</protein>
<evidence type="ECO:0000313" key="3">
    <source>
        <dbReference type="EMBL" id="UWN56156.1"/>
    </source>
</evidence>
<dbReference type="PROSITE" id="PS51257">
    <property type="entry name" value="PROKAR_LIPOPROTEIN"/>
    <property type="match status" value="1"/>
</dbReference>
<name>A0ABY5UVK8_9BACT</name>
<gene>
    <name evidence="3" type="ORF">NQ491_05625</name>
</gene>
<evidence type="ECO:0000256" key="2">
    <source>
        <dbReference type="ARBA" id="ARBA00022737"/>
    </source>
</evidence>
<dbReference type="SUPFAM" id="SSF52058">
    <property type="entry name" value="L domain-like"/>
    <property type="match status" value="1"/>
</dbReference>
<dbReference type="PANTHER" id="PTHR47566:SF1">
    <property type="entry name" value="PROTEIN NUD1"/>
    <property type="match status" value="1"/>
</dbReference>
<keyword evidence="1" id="KW-0433">Leucine-rich repeat</keyword>
<dbReference type="Proteomes" id="UP001059295">
    <property type="component" value="Chromosome"/>
</dbReference>
<reference evidence="3" key="1">
    <citation type="journal article" date="2022" name="Cell">
        <title>Design, construction, and in vivo augmentation of a complex gut microbiome.</title>
        <authorList>
            <person name="Cheng A.G."/>
            <person name="Ho P.Y."/>
            <person name="Aranda-Diaz A."/>
            <person name="Jain S."/>
            <person name="Yu F.B."/>
            <person name="Meng X."/>
            <person name="Wang M."/>
            <person name="Iakiviak M."/>
            <person name="Nagashima K."/>
            <person name="Zhao A."/>
            <person name="Murugkar P."/>
            <person name="Patil A."/>
            <person name="Atabakhsh K."/>
            <person name="Weakley A."/>
            <person name="Yan J."/>
            <person name="Brumbaugh A.R."/>
            <person name="Higginbottom S."/>
            <person name="Dimas A."/>
            <person name="Shiver A.L."/>
            <person name="Deutschbauer A."/>
            <person name="Neff N."/>
            <person name="Sonnenburg J.L."/>
            <person name="Huang K.C."/>
            <person name="Fischbach M.A."/>
        </authorList>
    </citation>
    <scope>NUCLEOTIDE SEQUENCE</scope>
    <source>
        <strain evidence="3">AP11</strain>
    </source>
</reference>
<evidence type="ECO:0000256" key="1">
    <source>
        <dbReference type="ARBA" id="ARBA00022614"/>
    </source>
</evidence>
<dbReference type="PANTHER" id="PTHR47566">
    <property type="match status" value="1"/>
</dbReference>
<keyword evidence="2" id="KW-0677">Repeat</keyword>
<accession>A0ABY5UVK8</accession>
<dbReference type="GeneID" id="82891193"/>
<dbReference type="InterPro" id="IPR032675">
    <property type="entry name" value="LRR_dom_sf"/>
</dbReference>
<evidence type="ECO:0000313" key="4">
    <source>
        <dbReference type="Proteomes" id="UP001059295"/>
    </source>
</evidence>
<dbReference type="Gene3D" id="3.80.10.10">
    <property type="entry name" value="Ribonuclease Inhibitor"/>
    <property type="match status" value="1"/>
</dbReference>